<dbReference type="GO" id="GO:0045454">
    <property type="term" value="P:cell redox homeostasis"/>
    <property type="evidence" value="ECO:0007669"/>
    <property type="project" value="TreeGrafter"/>
</dbReference>
<evidence type="ECO:0000256" key="1">
    <source>
        <dbReference type="ARBA" id="ARBA00010505"/>
    </source>
</evidence>
<evidence type="ECO:0000256" key="8">
    <source>
        <dbReference type="SAM" id="MobiDB-lite"/>
    </source>
</evidence>
<name>A0A194W841_CYTMA</name>
<evidence type="ECO:0000256" key="5">
    <source>
        <dbReference type="ARBA" id="ARBA00023284"/>
    </source>
</evidence>
<dbReference type="GO" id="GO:0042744">
    <property type="term" value="P:hydrogen peroxide catabolic process"/>
    <property type="evidence" value="ECO:0007669"/>
    <property type="project" value="TreeGrafter"/>
</dbReference>
<feature type="region of interest" description="Disordered" evidence="8">
    <location>
        <begin position="183"/>
        <end position="211"/>
    </location>
</feature>
<dbReference type="AlphaFoldDB" id="A0A194W841"/>
<comment type="function">
    <text evidence="7">Thiol-specific peroxidase that catalyzes the reduction of hydrogen peroxide and organic hydroperoxides to water and alcohols, respectively. Plays a role in cell protection against oxidative stress by detoxifying peroxides.</text>
</comment>
<organism evidence="10 11">
    <name type="scientific">Cytospora mali</name>
    <name type="common">Apple Valsa canker fungus</name>
    <name type="synonym">Valsa mali</name>
    <dbReference type="NCBI Taxonomy" id="578113"/>
    <lineage>
        <taxon>Eukaryota</taxon>
        <taxon>Fungi</taxon>
        <taxon>Dikarya</taxon>
        <taxon>Ascomycota</taxon>
        <taxon>Pezizomycotina</taxon>
        <taxon>Sordariomycetes</taxon>
        <taxon>Sordariomycetidae</taxon>
        <taxon>Diaporthales</taxon>
        <taxon>Cytosporaceae</taxon>
        <taxon>Cytospora</taxon>
    </lineage>
</organism>
<feature type="active site" description="Cysteine sulfenic acid (-SOH) intermediate" evidence="6">
    <location>
        <position position="93"/>
    </location>
</feature>
<accession>A0A194W841</accession>
<keyword evidence="3 7" id="KW-0049">Antioxidant</keyword>
<dbReference type="FunFam" id="3.40.30.10:FF:000159">
    <property type="entry name" value="Peroxiredoxin"/>
    <property type="match status" value="1"/>
</dbReference>
<sequence length="211" mass="22209">MTTILPVIQSTAITMAFRTSLRPLTLTARSGLASATSRGFHSTRPAFVKVGDAIPNLEVLTENSPANKVNLAKELATGNGIIIGVPGAFSPGCSQKHIPSYLTHPNLTKAGKVFVVAVNDPFVMKAWGEALDPSATHGVRFVADPSAEFTSALELDFDATKIFGNVRSKRYALVVENGKVKSAHVEPDGTGTNESMADKVLGASGSTDWNA</sequence>
<evidence type="ECO:0000259" key="9">
    <source>
        <dbReference type="Pfam" id="PF08534"/>
    </source>
</evidence>
<dbReference type="InterPro" id="IPR013740">
    <property type="entry name" value="Redoxin"/>
</dbReference>
<dbReference type="GO" id="GO:0008379">
    <property type="term" value="F:thioredoxin peroxidase activity"/>
    <property type="evidence" value="ECO:0007669"/>
    <property type="project" value="InterPro"/>
</dbReference>
<evidence type="ECO:0000256" key="2">
    <source>
        <dbReference type="ARBA" id="ARBA00022559"/>
    </source>
</evidence>
<evidence type="ECO:0000313" key="10">
    <source>
        <dbReference type="EMBL" id="KUI72442.1"/>
    </source>
</evidence>
<protein>
    <submittedName>
        <fullName evidence="10">Peroxiredoxin-5, mitochondrial</fullName>
    </submittedName>
</protein>
<gene>
    <name evidence="10" type="ORF">VM1G_07978</name>
</gene>
<comment type="similarity">
    <text evidence="1 7">Belongs to the peroxiredoxin family. Prx5 subfamily.</text>
</comment>
<dbReference type="SMR" id="A0A194W841"/>
<dbReference type="InterPro" id="IPR037944">
    <property type="entry name" value="PRX5-like"/>
</dbReference>
<proteinExistence type="inferred from homology"/>
<evidence type="ECO:0000256" key="6">
    <source>
        <dbReference type="PIRSR" id="PIRSR637944-1"/>
    </source>
</evidence>
<evidence type="ECO:0000256" key="4">
    <source>
        <dbReference type="ARBA" id="ARBA00023002"/>
    </source>
</evidence>
<dbReference type="GO" id="GO:0034599">
    <property type="term" value="P:cellular response to oxidative stress"/>
    <property type="evidence" value="ECO:0007669"/>
    <property type="project" value="InterPro"/>
</dbReference>
<dbReference type="Gene3D" id="3.40.30.10">
    <property type="entry name" value="Glutaredoxin"/>
    <property type="match status" value="1"/>
</dbReference>
<keyword evidence="4 7" id="KW-0560">Oxidoreductase</keyword>
<evidence type="ECO:0000256" key="3">
    <source>
        <dbReference type="ARBA" id="ARBA00022862"/>
    </source>
</evidence>
<dbReference type="SUPFAM" id="SSF52833">
    <property type="entry name" value="Thioredoxin-like"/>
    <property type="match status" value="1"/>
</dbReference>
<dbReference type="Pfam" id="PF08534">
    <property type="entry name" value="Redoxin"/>
    <property type="match status" value="1"/>
</dbReference>
<dbReference type="EMBL" id="CM003105">
    <property type="protein sequence ID" value="KUI72442.1"/>
    <property type="molecule type" value="Genomic_DNA"/>
</dbReference>
<dbReference type="Proteomes" id="UP000078559">
    <property type="component" value="Chromosome 8"/>
</dbReference>
<keyword evidence="11" id="KW-1185">Reference proteome</keyword>
<dbReference type="GO" id="GO:0005829">
    <property type="term" value="C:cytosol"/>
    <property type="evidence" value="ECO:0007669"/>
    <property type="project" value="TreeGrafter"/>
</dbReference>
<dbReference type="GO" id="GO:0005739">
    <property type="term" value="C:mitochondrion"/>
    <property type="evidence" value="ECO:0007669"/>
    <property type="project" value="TreeGrafter"/>
</dbReference>
<evidence type="ECO:0000313" key="11">
    <source>
        <dbReference type="Proteomes" id="UP000078559"/>
    </source>
</evidence>
<dbReference type="PANTHER" id="PTHR10430">
    <property type="entry name" value="PEROXIREDOXIN"/>
    <property type="match status" value="1"/>
</dbReference>
<dbReference type="CDD" id="cd03013">
    <property type="entry name" value="PRX5_like"/>
    <property type="match status" value="1"/>
</dbReference>
<keyword evidence="5 7" id="KW-0676">Redox-active center</keyword>
<dbReference type="OrthoDB" id="1882547at2759"/>
<feature type="domain" description="Redoxin" evidence="9">
    <location>
        <begin position="49"/>
        <end position="201"/>
    </location>
</feature>
<dbReference type="PANTHER" id="PTHR10430:SF39">
    <property type="entry name" value="PEROXISOMAL MEMBRANE ASSOCIATED PROTEIN 20"/>
    <property type="match status" value="1"/>
</dbReference>
<dbReference type="GO" id="GO:0005777">
    <property type="term" value="C:peroxisome"/>
    <property type="evidence" value="ECO:0007669"/>
    <property type="project" value="TreeGrafter"/>
</dbReference>
<evidence type="ECO:0000256" key="7">
    <source>
        <dbReference type="RuleBase" id="RU366011"/>
    </source>
</evidence>
<dbReference type="InterPro" id="IPR036249">
    <property type="entry name" value="Thioredoxin-like_sf"/>
</dbReference>
<keyword evidence="2 7" id="KW-0575">Peroxidase</keyword>
<reference evidence="10" key="1">
    <citation type="submission" date="2014-12" db="EMBL/GenBank/DDBJ databases">
        <title>Genome Sequence of Valsa Canker Pathogens Uncovers a Specific Adaption of Colonization on Woody Bark.</title>
        <authorList>
            <person name="Yin Z."/>
            <person name="Liu H."/>
            <person name="Gao X."/>
            <person name="Li Z."/>
            <person name="Song N."/>
            <person name="Ke X."/>
            <person name="Dai Q."/>
            <person name="Wu Y."/>
            <person name="Sun Y."/>
            <person name="Xu J.-R."/>
            <person name="Kang Z.K."/>
            <person name="Wang L."/>
            <person name="Huang L."/>
        </authorList>
    </citation>
    <scope>NUCLEOTIDE SEQUENCE [LARGE SCALE GENOMIC DNA]</scope>
    <source>
        <strain evidence="10">03-8</strain>
    </source>
</reference>